<dbReference type="RefSeq" id="WP_377572473.1">
    <property type="nucleotide sequence ID" value="NZ_JBHTMP010000030.1"/>
</dbReference>
<dbReference type="Gene3D" id="3.30.559.10">
    <property type="entry name" value="Chloramphenicol acetyltransferase-like domain"/>
    <property type="match status" value="1"/>
</dbReference>
<keyword evidence="3" id="KW-1185">Reference proteome</keyword>
<dbReference type="SUPFAM" id="SSF52777">
    <property type="entry name" value="CoA-dependent acyltransferases"/>
    <property type="match status" value="2"/>
</dbReference>
<dbReference type="PANTHER" id="PTHR45527:SF1">
    <property type="entry name" value="FATTY ACID SYNTHASE"/>
    <property type="match status" value="1"/>
</dbReference>
<dbReference type="InterPro" id="IPR001242">
    <property type="entry name" value="Condensation_dom"/>
</dbReference>
<dbReference type="Pfam" id="PF00668">
    <property type="entry name" value="Condensation"/>
    <property type="match status" value="1"/>
</dbReference>
<comment type="caution">
    <text evidence="2">The sequence shown here is derived from an EMBL/GenBank/DDBJ whole genome shotgun (WGS) entry which is preliminary data.</text>
</comment>
<sequence length="467" mass="52012">MRFADAVVPVEWATETLAYAEFRGDRTETAPLTWAQQVMWRAAALDMSNRQHLFMNLRRTVPVSTRVRADLTTVTRALGTLVSRHGALRTRVRSIDGELRQETAAAGQLPLLVTEADTDGVEAAGALADRLGSVAFDHASEWPLRVGLVLVDGRVRQVVVVFSHATADAYAADVVLRDLRLILLRGGIATPPGPQSVEVARDQYGVDRHRSQRSVDYWIRQYERLPQQPMEPSCPELDPRLQRGVLVSSAIDRAARLIAARHRVSVSSVLLTGVTALAAGENGREICGLFNMAHNRFRTEYANAVANLGQIGFCVLDLADRPSFAELLPRVWQVSLDGYRHAYYEPAAMRGRFEELGYEYGTAFLPYYYFNDVRLPGGSGADETATVTRNDLRTAMGRSTFSWTRGLDRASWHLLTHVVDEPGGVGITLSVDTRFRPVDSVEPFLRNLEELLVEAAFRDVPWPWSPR</sequence>
<proteinExistence type="predicted"/>
<dbReference type="EMBL" id="JBHTMP010000030">
    <property type="protein sequence ID" value="MFD1323324.1"/>
    <property type="molecule type" value="Genomic_DNA"/>
</dbReference>
<dbReference type="InterPro" id="IPR023213">
    <property type="entry name" value="CAT-like_dom_sf"/>
</dbReference>
<evidence type="ECO:0000259" key="1">
    <source>
        <dbReference type="Pfam" id="PF00668"/>
    </source>
</evidence>
<dbReference type="Proteomes" id="UP001597260">
    <property type="component" value="Unassembled WGS sequence"/>
</dbReference>
<organism evidence="2 3">
    <name type="scientific">Micromonospora sonneratiae</name>
    <dbReference type="NCBI Taxonomy" id="1184706"/>
    <lineage>
        <taxon>Bacteria</taxon>
        <taxon>Bacillati</taxon>
        <taxon>Actinomycetota</taxon>
        <taxon>Actinomycetes</taxon>
        <taxon>Micromonosporales</taxon>
        <taxon>Micromonosporaceae</taxon>
        <taxon>Micromonospora</taxon>
    </lineage>
</organism>
<name>A0ABW3YJ53_9ACTN</name>
<dbReference type="Gene3D" id="3.30.559.30">
    <property type="entry name" value="Nonribosomal peptide synthetase, condensation domain"/>
    <property type="match status" value="1"/>
</dbReference>
<protein>
    <submittedName>
        <fullName evidence="2">Condensation domain-containing protein</fullName>
    </submittedName>
</protein>
<evidence type="ECO:0000313" key="3">
    <source>
        <dbReference type="Proteomes" id="UP001597260"/>
    </source>
</evidence>
<evidence type="ECO:0000313" key="2">
    <source>
        <dbReference type="EMBL" id="MFD1323324.1"/>
    </source>
</evidence>
<gene>
    <name evidence="2" type="ORF">ACFQ4H_19745</name>
</gene>
<reference evidence="3" key="1">
    <citation type="journal article" date="2019" name="Int. J. Syst. Evol. Microbiol.">
        <title>The Global Catalogue of Microorganisms (GCM) 10K type strain sequencing project: providing services to taxonomists for standard genome sequencing and annotation.</title>
        <authorList>
            <consortium name="The Broad Institute Genomics Platform"/>
            <consortium name="The Broad Institute Genome Sequencing Center for Infectious Disease"/>
            <person name="Wu L."/>
            <person name="Ma J."/>
        </authorList>
    </citation>
    <scope>NUCLEOTIDE SEQUENCE [LARGE SCALE GENOMIC DNA]</scope>
    <source>
        <strain evidence="3">JCM 31037</strain>
    </source>
</reference>
<dbReference type="PANTHER" id="PTHR45527">
    <property type="entry name" value="NONRIBOSOMAL PEPTIDE SYNTHETASE"/>
    <property type="match status" value="1"/>
</dbReference>
<feature type="domain" description="Condensation" evidence="1">
    <location>
        <begin position="28"/>
        <end position="276"/>
    </location>
</feature>
<accession>A0ABW3YJ53</accession>